<feature type="DNA-binding region" description="H-T-H motif" evidence="4">
    <location>
        <begin position="28"/>
        <end position="47"/>
    </location>
</feature>
<dbReference type="GO" id="GO:0000976">
    <property type="term" value="F:transcription cis-regulatory region binding"/>
    <property type="evidence" value="ECO:0007669"/>
    <property type="project" value="TreeGrafter"/>
</dbReference>
<evidence type="ECO:0000259" key="5">
    <source>
        <dbReference type="PROSITE" id="PS50977"/>
    </source>
</evidence>
<dbReference type="PANTHER" id="PTHR30055:SF234">
    <property type="entry name" value="HTH-TYPE TRANSCRIPTIONAL REGULATOR BETI"/>
    <property type="match status" value="1"/>
</dbReference>
<dbReference type="Gene3D" id="1.10.357.10">
    <property type="entry name" value="Tetracycline Repressor, domain 2"/>
    <property type="match status" value="1"/>
</dbReference>
<evidence type="ECO:0000313" key="6">
    <source>
        <dbReference type="EMBL" id="MBB4741913.1"/>
    </source>
</evidence>
<dbReference type="GO" id="GO:0003700">
    <property type="term" value="F:DNA-binding transcription factor activity"/>
    <property type="evidence" value="ECO:0007669"/>
    <property type="project" value="TreeGrafter"/>
</dbReference>
<evidence type="ECO:0000313" key="7">
    <source>
        <dbReference type="Proteomes" id="UP000546162"/>
    </source>
</evidence>
<dbReference type="PANTHER" id="PTHR30055">
    <property type="entry name" value="HTH-TYPE TRANSCRIPTIONAL REGULATOR RUTR"/>
    <property type="match status" value="1"/>
</dbReference>
<dbReference type="Pfam" id="PF00440">
    <property type="entry name" value="TetR_N"/>
    <property type="match status" value="1"/>
</dbReference>
<name>A0A7W7H0Y6_9ACTN</name>
<evidence type="ECO:0000256" key="3">
    <source>
        <dbReference type="ARBA" id="ARBA00023163"/>
    </source>
</evidence>
<reference evidence="6 7" key="1">
    <citation type="submission" date="2020-08" db="EMBL/GenBank/DDBJ databases">
        <title>Sequencing the genomes of 1000 actinobacteria strains.</title>
        <authorList>
            <person name="Klenk H.-P."/>
        </authorList>
    </citation>
    <scope>NUCLEOTIDE SEQUENCE [LARGE SCALE GENOMIC DNA]</scope>
    <source>
        <strain evidence="6 7">DSM 45809</strain>
    </source>
</reference>
<keyword evidence="1" id="KW-0805">Transcription regulation</keyword>
<organism evidence="6 7">
    <name type="scientific">Actinoplanes octamycinicus</name>
    <dbReference type="NCBI Taxonomy" id="135948"/>
    <lineage>
        <taxon>Bacteria</taxon>
        <taxon>Bacillati</taxon>
        <taxon>Actinomycetota</taxon>
        <taxon>Actinomycetes</taxon>
        <taxon>Micromonosporales</taxon>
        <taxon>Micromonosporaceae</taxon>
        <taxon>Actinoplanes</taxon>
    </lineage>
</organism>
<comment type="caution">
    <text evidence="6">The sequence shown here is derived from an EMBL/GenBank/DDBJ whole genome shotgun (WGS) entry which is preliminary data.</text>
</comment>
<proteinExistence type="predicted"/>
<evidence type="ECO:0000256" key="1">
    <source>
        <dbReference type="ARBA" id="ARBA00023015"/>
    </source>
</evidence>
<protein>
    <submittedName>
        <fullName evidence="6">AcrR family transcriptional regulator</fullName>
    </submittedName>
</protein>
<dbReference type="SUPFAM" id="SSF46689">
    <property type="entry name" value="Homeodomain-like"/>
    <property type="match status" value="1"/>
</dbReference>
<keyword evidence="2 4" id="KW-0238">DNA-binding</keyword>
<dbReference type="AlphaFoldDB" id="A0A7W7H0Y6"/>
<keyword evidence="3" id="KW-0804">Transcription</keyword>
<dbReference type="EMBL" id="JACHNB010000001">
    <property type="protein sequence ID" value="MBB4741913.1"/>
    <property type="molecule type" value="Genomic_DNA"/>
</dbReference>
<dbReference type="RefSeq" id="WP_203759120.1">
    <property type="nucleotide sequence ID" value="NZ_BAABFG010000005.1"/>
</dbReference>
<dbReference type="PROSITE" id="PS50977">
    <property type="entry name" value="HTH_TETR_2"/>
    <property type="match status" value="1"/>
</dbReference>
<feature type="domain" description="HTH tetR-type" evidence="5">
    <location>
        <begin position="7"/>
        <end position="65"/>
    </location>
</feature>
<evidence type="ECO:0000256" key="4">
    <source>
        <dbReference type="PROSITE-ProRule" id="PRU00335"/>
    </source>
</evidence>
<evidence type="ECO:0000256" key="2">
    <source>
        <dbReference type="ARBA" id="ARBA00023125"/>
    </source>
</evidence>
<keyword evidence="7" id="KW-1185">Reference proteome</keyword>
<dbReference type="Proteomes" id="UP000546162">
    <property type="component" value="Unassembled WGS sequence"/>
</dbReference>
<dbReference type="InterPro" id="IPR009057">
    <property type="entry name" value="Homeodomain-like_sf"/>
</dbReference>
<gene>
    <name evidence="6" type="ORF">BJY16_005372</name>
</gene>
<sequence length="124" mass="13517">MVRSDARRNRAGILVAAREALTEDDNASMNQIAQRAGVGHGALYRNYPSREVLILDIYAEEIDTLAGVVPELLATLSPVEALRRWTLDLVAAMRKNHSLGVALSPDAHRSITEQSYGPVIAVII</sequence>
<dbReference type="InterPro" id="IPR001647">
    <property type="entry name" value="HTH_TetR"/>
</dbReference>
<accession>A0A7W7H0Y6</accession>
<dbReference type="InterPro" id="IPR050109">
    <property type="entry name" value="HTH-type_TetR-like_transc_reg"/>
</dbReference>